<dbReference type="Proteomes" id="UP001497525">
    <property type="component" value="Unassembled WGS sequence"/>
</dbReference>
<name>A0AAV2T9C1_CALDB</name>
<keyword evidence="2" id="KW-0819">tRNA processing</keyword>
<evidence type="ECO:0000313" key="5">
    <source>
        <dbReference type="EMBL" id="CAL5132871.1"/>
    </source>
</evidence>
<dbReference type="Pfam" id="PF10350">
    <property type="entry name" value="DUF2428"/>
    <property type="match status" value="1"/>
</dbReference>
<sequence>MVLPGAKGQSLLGSVATRFGRTQISGEESDRVLEVLLNFTNFVQTNKTCSLLFKAIYSEVLDNLWAHFKDGNDLWSYMLCVLSKRANLPWTDFRLRRLVLLFIVGMLELRMHAELPHSLSAEDYLRVVGTILIYHLSSAGADLYAQAIHAACFWWSATMESGRHVAFRNSLIQQAEQLVTSVLLHWDSDEPIVVKQLRTFLSLAFDCTIKSNLVLPLRSWVEESVINEAILCNPCSKHGCVILSKGAINCMLPVVQSLGVAETLKRSPHVMTSLLLSLGHSYTAATAADVINYLVARCASSTADRMKVLDVYVIQPLLNYILFEQLDCSEVQNSLGNYEATQTSIKVTRRQNLANHCFRREFEEFTLPELPDCQLVKQCCLPHFRAGISVVELLLRSLFQPHDSVSGACSNRELESSSLVQHKLFLWLQLFATYGCSTPGYIEGLDLLPLMMGLYHTNDQIRCLAFKGLTGLASSFLSPSTIRGDLSEQPCVHLQLSDYVHLILLNLSFLACSTSPQARSRLSTAFVGFLRSVRAACTSVELDECQDKLKGENLPCSFRFRSGCLVDSHISEMICAADAFRFPDSSLIPSRECLAYGWLIQLMRFNAHIWESRPPSVLFGERTRSGLFWPGMSYQRSKILIDLAFNSIALLNLSAAEGSEWRTGYTKDSLKKLKSLISSTARICKWDYSSKESLLSLLRCLPLLKTDIQTQLLDLVEHNWGGEPDVLSAADLDELITDAIDWCDSYVPSMSTAGGSYLLAIEKLVSSPRISSAHPILKSFLTSTELAENCLKLCNRCLEVMGCQSWSFCDPCSGDVGIPTHTGACSFREIGESVLRNTLTGLLIGQCADEVDNEKDASECIRLLPEYQHLLSWAWNTLKLSASILAHWAVILSQQWDTNTELKVSDLCTRIGYQLLHILLQCRHLGTVEAVSVSLQYYLSAGITITTARGSLQSSAVAVTDGAHPSSVPHNPSNKTPLLVTCEQVLDICWYVIRNCSYSVTRRAAGLWPAVKAALLAERADRSKSTPNLLVDWLQKLIHLTQPSAETHPTATDLVDPPQALAFHLLRGIFLDSRLRAHRCTESSLDLCKPVTNFIVQAMESAVLPGFSASEWTVANGALQLLSALLLRLTGPYSGRPLPTIGEILYLHPRLFSVCLQWLEKGLNNPDIPSSVSQLVPVLTLLARLAPLEGLEVLENNSKMIVLLRKILLHHPVASVRESASKAYLVFVPVYGCFEQCDTLCHLASVGPLPLLHGFQVCSKHSVIPRCPLTANALHGQLVLLIGWFNQSVSAKILRDRRAHFDWNAAHTYLDLLLLTDRVNSGSWYFGSLLCELMMCAFDKTGDLQPFLNRFSSWCEANATRLFRCTDNSFHINAVISLHQLTKCLLGNASFVEHTINVTTEPKHLIRLARSVDSASFAYAAPSLVTYWLCKTQTSLNLSCSELDEVLSSLWWIIIEIWACSIRQQEWSTPNSLNLTECLRWIWFYLSSDHVGSADMVYRSEAALCASVCLMGSLSSDELQMHAGRWIDQIAQSLQSDCPETSRLTAAEALLVWVDQSKDKNASRGSVTDCLALLLQSINLSQRYKLLNSLFFGLFDECAEVRAKLGLFILHCIPASSAELDSSVPIEAMRQKRQPVTHLLAVHLLLRRFMPQLLSSSSNGSQQQQIAHRIDWLSSIWKTVMTGINRRIIDDFIMRRRLVLYERESDNDFCESRLLLEILFFRIDIETLSVQDKRTLAQRLIFDCEKELRDLCVERSHSIEEVLSWVEARPGFVMSAALFARNFGIELLKTYMMSE</sequence>
<dbReference type="Pfam" id="PF25151">
    <property type="entry name" value="TPR_Trm732_C"/>
    <property type="match status" value="1"/>
</dbReference>
<feature type="domain" description="DUF2428" evidence="3">
    <location>
        <begin position="860"/>
        <end position="1078"/>
    </location>
</feature>
<proteinExistence type="inferred from homology"/>
<dbReference type="InterPro" id="IPR016024">
    <property type="entry name" value="ARM-type_fold"/>
</dbReference>
<dbReference type="PANTHER" id="PTHR14387:SF0">
    <property type="entry name" value="DUF2428 DOMAIN-CONTAINING PROTEIN"/>
    <property type="match status" value="1"/>
</dbReference>
<dbReference type="EMBL" id="CAXLJL010000145">
    <property type="protein sequence ID" value="CAL5132871.1"/>
    <property type="molecule type" value="Genomic_DNA"/>
</dbReference>
<dbReference type="PANTHER" id="PTHR14387">
    <property type="entry name" value="THADA/DEATH RECEPTOR INTERACTING PROTEIN"/>
    <property type="match status" value="1"/>
</dbReference>
<evidence type="ECO:0000259" key="3">
    <source>
        <dbReference type="Pfam" id="PF10350"/>
    </source>
</evidence>
<dbReference type="GO" id="GO:0005829">
    <property type="term" value="C:cytosol"/>
    <property type="evidence" value="ECO:0007669"/>
    <property type="project" value="TreeGrafter"/>
</dbReference>
<evidence type="ECO:0000313" key="6">
    <source>
        <dbReference type="Proteomes" id="UP001497525"/>
    </source>
</evidence>
<evidence type="ECO:0000256" key="2">
    <source>
        <dbReference type="ARBA" id="ARBA00022694"/>
    </source>
</evidence>
<comment type="similarity">
    <text evidence="1">Belongs to the THADA family.</text>
</comment>
<evidence type="ECO:0000256" key="1">
    <source>
        <dbReference type="ARBA" id="ARBA00010409"/>
    </source>
</evidence>
<dbReference type="SUPFAM" id="SSF48371">
    <property type="entry name" value="ARM repeat"/>
    <property type="match status" value="1"/>
</dbReference>
<comment type="caution">
    <text evidence="5">The sequence shown here is derived from an EMBL/GenBank/DDBJ whole genome shotgun (WGS) entry which is preliminary data.</text>
</comment>
<evidence type="ECO:0008006" key="7">
    <source>
        <dbReference type="Google" id="ProtNLM"/>
    </source>
</evidence>
<organism evidence="5 6">
    <name type="scientific">Calicophoron daubneyi</name>
    <name type="common">Rumen fluke</name>
    <name type="synonym">Paramphistomum daubneyi</name>
    <dbReference type="NCBI Taxonomy" id="300641"/>
    <lineage>
        <taxon>Eukaryota</taxon>
        <taxon>Metazoa</taxon>
        <taxon>Spiralia</taxon>
        <taxon>Lophotrochozoa</taxon>
        <taxon>Platyhelminthes</taxon>
        <taxon>Trematoda</taxon>
        <taxon>Digenea</taxon>
        <taxon>Plagiorchiida</taxon>
        <taxon>Pronocephalata</taxon>
        <taxon>Paramphistomoidea</taxon>
        <taxon>Paramphistomidae</taxon>
        <taxon>Calicophoron</taxon>
    </lineage>
</organism>
<protein>
    <recommendedName>
        <fullName evidence="7">DUF2428 domain-containing protein</fullName>
    </recommendedName>
</protein>
<gene>
    <name evidence="5" type="ORF">CDAUBV1_LOCUS5753</name>
</gene>
<dbReference type="GO" id="GO:0030488">
    <property type="term" value="P:tRNA methylation"/>
    <property type="evidence" value="ECO:0007669"/>
    <property type="project" value="TreeGrafter"/>
</dbReference>
<reference evidence="5" key="1">
    <citation type="submission" date="2024-06" db="EMBL/GenBank/DDBJ databases">
        <authorList>
            <person name="Liu X."/>
            <person name="Lenzi L."/>
            <person name="Haldenby T S."/>
            <person name="Uol C."/>
        </authorList>
    </citation>
    <scope>NUCLEOTIDE SEQUENCE</scope>
</reference>
<feature type="domain" description="tRNA (32-2'-O)-methyltransferase regulator THADA-like C-terminal TPR repeats region" evidence="4">
    <location>
        <begin position="1116"/>
        <end position="1242"/>
    </location>
</feature>
<accession>A0AAV2T9C1</accession>
<dbReference type="InterPro" id="IPR019442">
    <property type="entry name" value="THADA/TRM732_DUF2428"/>
</dbReference>
<dbReference type="InterPro" id="IPR056842">
    <property type="entry name" value="THADA-like_TPR_C"/>
</dbReference>
<evidence type="ECO:0000259" key="4">
    <source>
        <dbReference type="Pfam" id="PF25151"/>
    </source>
</evidence>
<dbReference type="InterPro" id="IPR051954">
    <property type="entry name" value="tRNA_methyltransferase_THADA"/>
</dbReference>